<dbReference type="EMBL" id="JADCKB010000009">
    <property type="protein sequence ID" value="MBE5039928.1"/>
    <property type="molecule type" value="Genomic_DNA"/>
</dbReference>
<evidence type="ECO:0000256" key="2">
    <source>
        <dbReference type="ARBA" id="ARBA00022552"/>
    </source>
</evidence>
<protein>
    <recommendedName>
        <fullName evidence="7">Ribosomal RNA small subunit methyltransferase A</fullName>
        <ecNumber evidence="7">2.1.1.182</ecNumber>
    </recommendedName>
    <alternativeName>
        <fullName evidence="7">16S rRNA (adenine(1518)-N(6)/adenine(1519)-N(6))-dimethyltransferase</fullName>
    </alternativeName>
    <alternativeName>
        <fullName evidence="7">16S rRNA dimethyladenosine transferase</fullName>
    </alternativeName>
    <alternativeName>
        <fullName evidence="7">16S rRNA dimethylase</fullName>
    </alternativeName>
    <alternativeName>
        <fullName evidence="7">S-adenosylmethionine-6-N', N'-adenosyl(rRNA) dimethyltransferase</fullName>
    </alternativeName>
</protein>
<comment type="caution">
    <text evidence="10">The sequence shown here is derived from an EMBL/GenBank/DDBJ whole genome shotgun (WGS) entry which is preliminary data.</text>
</comment>
<accession>A0A9D5RBD8</accession>
<dbReference type="PROSITE" id="PS51689">
    <property type="entry name" value="SAM_RNA_A_N6_MT"/>
    <property type="match status" value="1"/>
</dbReference>
<dbReference type="GO" id="GO:0005829">
    <property type="term" value="C:cytosol"/>
    <property type="evidence" value="ECO:0007669"/>
    <property type="project" value="TreeGrafter"/>
</dbReference>
<gene>
    <name evidence="7 10" type="primary">rsmA</name>
    <name evidence="7" type="synonym">ksgA</name>
    <name evidence="10" type="ORF">INF28_05555</name>
</gene>
<keyword evidence="1 7" id="KW-0963">Cytoplasm</keyword>
<dbReference type="GO" id="GO:0003723">
    <property type="term" value="F:RNA binding"/>
    <property type="evidence" value="ECO:0007669"/>
    <property type="project" value="UniProtKB-UniRule"/>
</dbReference>
<evidence type="ECO:0000256" key="7">
    <source>
        <dbReference type="HAMAP-Rule" id="MF_00607"/>
    </source>
</evidence>
<evidence type="ECO:0000256" key="3">
    <source>
        <dbReference type="ARBA" id="ARBA00022603"/>
    </source>
</evidence>
<dbReference type="SUPFAM" id="SSF53335">
    <property type="entry name" value="S-adenosyl-L-methionine-dependent methyltransferases"/>
    <property type="match status" value="1"/>
</dbReference>
<dbReference type="InterPro" id="IPR001737">
    <property type="entry name" value="KsgA/Erm"/>
</dbReference>
<feature type="binding site" evidence="7 8">
    <location>
        <position position="29"/>
    </location>
    <ligand>
        <name>S-adenosyl-L-methionine</name>
        <dbReference type="ChEBI" id="CHEBI:59789"/>
    </ligand>
</feature>
<evidence type="ECO:0000259" key="9">
    <source>
        <dbReference type="SMART" id="SM00650"/>
    </source>
</evidence>
<keyword evidence="4 7" id="KW-0808">Transferase</keyword>
<reference evidence="10" key="1">
    <citation type="submission" date="2020-10" db="EMBL/GenBank/DDBJ databases">
        <title>ChiBAC.</title>
        <authorList>
            <person name="Zenner C."/>
            <person name="Hitch T.C.A."/>
            <person name="Clavel T."/>
        </authorList>
    </citation>
    <scope>NUCLEOTIDE SEQUENCE</scope>
    <source>
        <strain evidence="10">DSM 107454</strain>
    </source>
</reference>
<feature type="binding site" evidence="7 8">
    <location>
        <position position="100"/>
    </location>
    <ligand>
        <name>S-adenosyl-L-methionine</name>
        <dbReference type="ChEBI" id="CHEBI:59789"/>
    </ligand>
</feature>
<dbReference type="FunFam" id="1.10.8.100:FF:000001">
    <property type="entry name" value="Ribosomal RNA small subunit methyltransferase A"/>
    <property type="match status" value="1"/>
</dbReference>
<comment type="function">
    <text evidence="7">Specifically dimethylates two adjacent adenosines (A1518 and A1519) in the loop of a conserved hairpin near the 3'-end of 16S rRNA in the 30S particle. May play a critical role in biogenesis of 30S subunits.</text>
</comment>
<proteinExistence type="inferred from homology"/>
<comment type="similarity">
    <text evidence="7">Belongs to the class I-like SAM-binding methyltransferase superfamily. rRNA adenine N(6)-methyltransferase family. RsmA subfamily.</text>
</comment>
<dbReference type="Proteomes" id="UP000806542">
    <property type="component" value="Unassembled WGS sequence"/>
</dbReference>
<keyword evidence="3 7" id="KW-0489">Methyltransferase</keyword>
<comment type="subcellular location">
    <subcellularLocation>
        <location evidence="7">Cytoplasm</location>
    </subcellularLocation>
</comment>
<evidence type="ECO:0000256" key="8">
    <source>
        <dbReference type="PROSITE-ProRule" id="PRU01026"/>
    </source>
</evidence>
<dbReference type="PROSITE" id="PS01131">
    <property type="entry name" value="RRNA_A_DIMETH"/>
    <property type="match status" value="1"/>
</dbReference>
<dbReference type="Pfam" id="PF00398">
    <property type="entry name" value="RrnaAD"/>
    <property type="match status" value="1"/>
</dbReference>
<dbReference type="CDD" id="cd02440">
    <property type="entry name" value="AdoMet_MTases"/>
    <property type="match status" value="1"/>
</dbReference>
<evidence type="ECO:0000313" key="10">
    <source>
        <dbReference type="EMBL" id="MBE5039928.1"/>
    </source>
</evidence>
<dbReference type="InterPro" id="IPR011530">
    <property type="entry name" value="rRNA_adenine_dimethylase"/>
</dbReference>
<evidence type="ECO:0000256" key="1">
    <source>
        <dbReference type="ARBA" id="ARBA00022490"/>
    </source>
</evidence>
<dbReference type="HAMAP" id="MF_00607">
    <property type="entry name" value="16SrRNA_methyltr_A"/>
    <property type="match status" value="1"/>
</dbReference>
<feature type="binding site" evidence="7 8">
    <location>
        <position position="54"/>
    </location>
    <ligand>
        <name>S-adenosyl-L-methionine</name>
        <dbReference type="ChEBI" id="CHEBI:59789"/>
    </ligand>
</feature>
<feature type="binding site" evidence="7 8">
    <location>
        <position position="124"/>
    </location>
    <ligand>
        <name>S-adenosyl-L-methionine</name>
        <dbReference type="ChEBI" id="CHEBI:59789"/>
    </ligand>
</feature>
<keyword evidence="2 7" id="KW-0698">rRNA processing</keyword>
<feature type="domain" description="Ribosomal RNA adenine methylase transferase N-terminal" evidence="9">
    <location>
        <begin position="34"/>
        <end position="209"/>
    </location>
</feature>
<dbReference type="AlphaFoldDB" id="A0A9D5RBD8"/>
<name>A0A9D5RBD8_9FIRM</name>
<dbReference type="Gene3D" id="3.40.50.150">
    <property type="entry name" value="Vaccinia Virus protein VP39"/>
    <property type="match status" value="1"/>
</dbReference>
<dbReference type="FunFam" id="3.40.50.150:FF:000023">
    <property type="entry name" value="Ribosomal RNA small subunit methyltransferase A"/>
    <property type="match status" value="1"/>
</dbReference>
<keyword evidence="5 7" id="KW-0949">S-adenosyl-L-methionine</keyword>
<dbReference type="EC" id="2.1.1.182" evidence="7"/>
<dbReference type="InterPro" id="IPR023165">
    <property type="entry name" value="rRNA_Ade_diMease-like_C"/>
</dbReference>
<dbReference type="NCBIfam" id="TIGR00755">
    <property type="entry name" value="ksgA"/>
    <property type="match status" value="1"/>
</dbReference>
<dbReference type="SMART" id="SM00650">
    <property type="entry name" value="rADc"/>
    <property type="match status" value="1"/>
</dbReference>
<dbReference type="PANTHER" id="PTHR11727">
    <property type="entry name" value="DIMETHYLADENOSINE TRANSFERASE"/>
    <property type="match status" value="1"/>
</dbReference>
<dbReference type="PANTHER" id="PTHR11727:SF7">
    <property type="entry name" value="DIMETHYLADENOSINE TRANSFERASE-RELATED"/>
    <property type="match status" value="1"/>
</dbReference>
<evidence type="ECO:0000256" key="4">
    <source>
        <dbReference type="ARBA" id="ARBA00022679"/>
    </source>
</evidence>
<organism evidence="10 11">
    <name type="scientific">Ructibacterium gallinarum</name>
    <dbReference type="NCBI Taxonomy" id="2779355"/>
    <lineage>
        <taxon>Bacteria</taxon>
        <taxon>Bacillati</taxon>
        <taxon>Bacillota</taxon>
        <taxon>Clostridia</taxon>
        <taxon>Eubacteriales</taxon>
        <taxon>Oscillospiraceae</taxon>
        <taxon>Ructibacterium</taxon>
    </lineage>
</organism>
<dbReference type="GO" id="GO:0052908">
    <property type="term" value="F:16S rRNA (adenine(1518)-N(6)/adenine(1519)-N(6))-dimethyltransferase activity"/>
    <property type="evidence" value="ECO:0007669"/>
    <property type="project" value="UniProtKB-EC"/>
</dbReference>
<evidence type="ECO:0000256" key="5">
    <source>
        <dbReference type="ARBA" id="ARBA00022691"/>
    </source>
</evidence>
<dbReference type="InterPro" id="IPR029063">
    <property type="entry name" value="SAM-dependent_MTases_sf"/>
</dbReference>
<dbReference type="InterPro" id="IPR020596">
    <property type="entry name" value="rRNA_Ade_Mease_Trfase_CS"/>
</dbReference>
<dbReference type="Gene3D" id="1.10.8.100">
    <property type="entry name" value="Ribosomal RNA adenine dimethylase-like, domain 2"/>
    <property type="match status" value="1"/>
</dbReference>
<evidence type="ECO:0000313" key="11">
    <source>
        <dbReference type="Proteomes" id="UP000806542"/>
    </source>
</evidence>
<feature type="binding site" evidence="7 8">
    <location>
        <position position="27"/>
    </location>
    <ligand>
        <name>S-adenosyl-L-methionine</name>
        <dbReference type="ChEBI" id="CHEBI:59789"/>
    </ligand>
</feature>
<keyword evidence="6 7" id="KW-0694">RNA-binding</keyword>
<comment type="catalytic activity">
    <reaction evidence="7">
        <text>adenosine(1518)/adenosine(1519) in 16S rRNA + 4 S-adenosyl-L-methionine = N(6)-dimethyladenosine(1518)/N(6)-dimethyladenosine(1519) in 16S rRNA + 4 S-adenosyl-L-homocysteine + 4 H(+)</text>
        <dbReference type="Rhea" id="RHEA:19609"/>
        <dbReference type="Rhea" id="RHEA-COMP:10232"/>
        <dbReference type="Rhea" id="RHEA-COMP:10233"/>
        <dbReference type="ChEBI" id="CHEBI:15378"/>
        <dbReference type="ChEBI" id="CHEBI:57856"/>
        <dbReference type="ChEBI" id="CHEBI:59789"/>
        <dbReference type="ChEBI" id="CHEBI:74411"/>
        <dbReference type="ChEBI" id="CHEBI:74493"/>
        <dbReference type="EC" id="2.1.1.182"/>
    </reaction>
</comment>
<feature type="binding site" evidence="7 8">
    <location>
        <position position="75"/>
    </location>
    <ligand>
        <name>S-adenosyl-L-methionine</name>
        <dbReference type="ChEBI" id="CHEBI:59789"/>
    </ligand>
</feature>
<keyword evidence="11" id="KW-1185">Reference proteome</keyword>
<sequence>MNLSHPSELKELLARHGFAFSKSLGQNFLIDEKILKQIAAAAADNKNACVLEIGPGAGTLTQQLAKNAEKVLAVEIDSALIPILQETMADADNFTLVHADIMKTDIQSLTQSVFGSSPFCVAANLPYYITTPIIMHLLESHLPVTAMTFMVQKEVAARMCAREGTPDYGALSVAVQYYTQPHPVCTAEPHCFMPQPKVASAVIHLKVLPTPSVQVSDEKLFFKIVRSAFGQRRKTLCNALSKSPYLSIEKSRIETALLQMNLDPSVRGERLSPAQFAQLSDLLS</sequence>
<evidence type="ECO:0000256" key="6">
    <source>
        <dbReference type="ARBA" id="ARBA00022884"/>
    </source>
</evidence>
<dbReference type="InterPro" id="IPR020598">
    <property type="entry name" value="rRNA_Ade_methylase_Trfase_N"/>
</dbReference>
<dbReference type="RefSeq" id="WP_226392479.1">
    <property type="nucleotide sequence ID" value="NZ_JADCKB010000009.1"/>
</dbReference>